<name>A0AAD5ZA36_9POAL</name>
<comment type="caution">
    <text evidence="7">The sequence shown here is derived from an EMBL/GenBank/DDBJ whole genome shotgun (WGS) entry which is preliminary data.</text>
</comment>
<feature type="domain" description="EH" evidence="5">
    <location>
        <begin position="513"/>
        <end position="595"/>
    </location>
</feature>
<feature type="signal peptide" evidence="4">
    <location>
        <begin position="1"/>
        <end position="26"/>
    </location>
</feature>
<feature type="compositionally biased region" description="Polar residues" evidence="3">
    <location>
        <begin position="471"/>
        <end position="483"/>
    </location>
</feature>
<dbReference type="Proteomes" id="UP001210211">
    <property type="component" value="Unassembled WGS sequence"/>
</dbReference>
<dbReference type="InterPro" id="IPR000261">
    <property type="entry name" value="EH_dom"/>
</dbReference>
<dbReference type="InterPro" id="IPR002048">
    <property type="entry name" value="EF_hand_dom"/>
</dbReference>
<feature type="compositionally biased region" description="Low complexity" evidence="3">
    <location>
        <begin position="417"/>
        <end position="435"/>
    </location>
</feature>
<evidence type="ECO:0000259" key="5">
    <source>
        <dbReference type="PROSITE" id="PS50031"/>
    </source>
</evidence>
<feature type="region of interest" description="Disordered" evidence="3">
    <location>
        <begin position="167"/>
        <end position="187"/>
    </location>
</feature>
<feature type="domain" description="EH" evidence="5">
    <location>
        <begin position="74"/>
        <end position="164"/>
    </location>
</feature>
<sequence>MLGVVYQFVFWILVYLLSPLPHFASTQWYPFQPPLPSHQRDQRTSSPYLARFRSRDDSIHRRAFSTPSCNLSSSMEAFENYFKRADLNQDGRISGSEAVSFFQGFGLPQQVLAQIWMYADQNKTGFLGRPEFFNALRLVTVAQSGRALTPEIVKSALYGPAASKIPPPQLKSAGPTPAPQVTPSPSPTLVKITNTAVPPSGQMGALNPAQYTGARAPQVASPNLGLSQQMVPSSTSMTRPPQATSVPSPSPVQAPGLNAGLVNPAQGFSQSPLQAAGVRPGLGAPVPASSASPLQALGVTQGLGSRPPSPSPSPLQALGATQGLTGGSTVPGPRPATSGALELSTDWLGNKTGGAQPRPATTSSGNIDVFGLSALSNTMGATPRPQAQPTPASSIPPKPQDPFLSSFAQPVQSAPDSKSLVLSQSGLSSSTSGFGNDSFSIQPKSSVMSGTTTTPSSSPQISFAQLDPLKSFTSTGTSSNQVPQTQAQASAAGALGMGSGQPQPNWPKMTKADVTKYTKVFHEVDKDRDGRITGMEARNLFLSWKLPREILKQVWDLSDQDSDGMLTLREFCIALYLMERHRQGSTLPKSLPDSLRHDEALLQATGLPASAYAAPTWQQNPGMANRVPGAVVVPGMGAMRPPLPGHMHPHMKAGQVKLSTPGMDNNHTAVSRDAPVQIAPEPQEAASVDKKAPEKLILDSKEKIEYYRTMMQELVLYKSRCDNRLNEITERASSDKREVESLAKKYEEKYKQVGEIASKLAVEEAAIRDVHERKTELENAIVKMEQGGSADGLLQVRSDRIQYQLEELERALAERCKHFGVSVNQSASVELPFGWEPGAPEGAMDWDEDWDKFEDEGFMVVKANTTEVEHVAPSENKSPSLWNDDESLVDGFSPSSSNGRHKNGRRFSAADSELNYDQSEESLASPGGRSTFESPFVSSPRIKDDLSDRDGAESSVFGDKFADGPSWNFDDTDTDSVWGANTMDTDNQRNSFFTSGDDFGLNPIRTESPSASSVYGKKKSSFFDDSVPSSPAFSATGFSPKFNDNSSFNYGRFDSFKTEDSGFFPQDSNRFSRFDSMASSKGDTLSRFDSMRSSADFGHRRTFDSFDDNDPFGSTGPFKASGSGSPPRF</sequence>
<protein>
    <submittedName>
        <fullName evidence="7">Uncharacterized protein</fullName>
    </submittedName>
</protein>
<dbReference type="GO" id="GO:0005886">
    <property type="term" value="C:plasma membrane"/>
    <property type="evidence" value="ECO:0007669"/>
    <property type="project" value="TreeGrafter"/>
</dbReference>
<evidence type="ECO:0000256" key="1">
    <source>
        <dbReference type="ARBA" id="ARBA00022837"/>
    </source>
</evidence>
<dbReference type="AlphaFoldDB" id="A0AAD5ZA36"/>
<feature type="compositionally biased region" description="Low complexity" evidence="3">
    <location>
        <begin position="381"/>
        <end position="392"/>
    </location>
</feature>
<proteinExistence type="predicted"/>
<dbReference type="EMBL" id="JAMRDG010000002">
    <property type="protein sequence ID" value="KAJ3689724.1"/>
    <property type="molecule type" value="Genomic_DNA"/>
</dbReference>
<feature type="region of interest" description="Disordered" evidence="3">
    <location>
        <begin position="470"/>
        <end position="506"/>
    </location>
</feature>
<reference evidence="7 8" key="1">
    <citation type="journal article" date="2022" name="Cell">
        <title>Repeat-based holocentromeres influence genome architecture and karyotype evolution.</title>
        <authorList>
            <person name="Hofstatter P.G."/>
            <person name="Thangavel G."/>
            <person name="Lux T."/>
            <person name="Neumann P."/>
            <person name="Vondrak T."/>
            <person name="Novak P."/>
            <person name="Zhang M."/>
            <person name="Costa L."/>
            <person name="Castellani M."/>
            <person name="Scott A."/>
            <person name="Toegelov H."/>
            <person name="Fuchs J."/>
            <person name="Mata-Sucre Y."/>
            <person name="Dias Y."/>
            <person name="Vanzela A.L.L."/>
            <person name="Huettel B."/>
            <person name="Almeida C.C.S."/>
            <person name="Simkova H."/>
            <person name="Souza G."/>
            <person name="Pedrosa-Harand A."/>
            <person name="Macas J."/>
            <person name="Mayer K.F.X."/>
            <person name="Houben A."/>
            <person name="Marques A."/>
        </authorList>
    </citation>
    <scope>NUCLEOTIDE SEQUENCE [LARGE SCALE GENOMIC DNA]</scope>
    <source>
        <strain evidence="7">RhyTen1mFocal</strain>
    </source>
</reference>
<feature type="region of interest" description="Disordered" evidence="3">
    <location>
        <begin position="225"/>
        <end position="437"/>
    </location>
</feature>
<dbReference type="SMART" id="SM00027">
    <property type="entry name" value="EH"/>
    <property type="match status" value="2"/>
</dbReference>
<accession>A0AAD5ZA36</accession>
<dbReference type="PANTHER" id="PTHR11216:SF161">
    <property type="entry name" value="CALCIUM-BINDING EF HAND FAMILY PROTEIN"/>
    <property type="match status" value="1"/>
</dbReference>
<organism evidence="7 8">
    <name type="scientific">Rhynchospora tenuis</name>
    <dbReference type="NCBI Taxonomy" id="198213"/>
    <lineage>
        <taxon>Eukaryota</taxon>
        <taxon>Viridiplantae</taxon>
        <taxon>Streptophyta</taxon>
        <taxon>Embryophyta</taxon>
        <taxon>Tracheophyta</taxon>
        <taxon>Spermatophyta</taxon>
        <taxon>Magnoliopsida</taxon>
        <taxon>Liliopsida</taxon>
        <taxon>Poales</taxon>
        <taxon>Cyperaceae</taxon>
        <taxon>Cyperoideae</taxon>
        <taxon>Rhynchosporeae</taxon>
        <taxon>Rhynchospora</taxon>
    </lineage>
</organism>
<dbReference type="PROSITE" id="PS50031">
    <property type="entry name" value="EH"/>
    <property type="match status" value="2"/>
</dbReference>
<dbReference type="GO" id="GO:0016197">
    <property type="term" value="P:endosomal transport"/>
    <property type="evidence" value="ECO:0007669"/>
    <property type="project" value="TreeGrafter"/>
</dbReference>
<feature type="domain" description="EF-hand" evidence="6">
    <location>
        <begin position="73"/>
        <end position="108"/>
    </location>
</feature>
<evidence type="ECO:0000256" key="3">
    <source>
        <dbReference type="SAM" id="MobiDB-lite"/>
    </source>
</evidence>
<dbReference type="SUPFAM" id="SSF47473">
    <property type="entry name" value="EF-hand"/>
    <property type="match status" value="2"/>
</dbReference>
<evidence type="ECO:0000313" key="7">
    <source>
        <dbReference type="EMBL" id="KAJ3689724.1"/>
    </source>
</evidence>
<dbReference type="InterPro" id="IPR011992">
    <property type="entry name" value="EF-hand-dom_pair"/>
</dbReference>
<feature type="compositionally biased region" description="Polar residues" evidence="3">
    <location>
        <begin position="225"/>
        <end position="247"/>
    </location>
</feature>
<dbReference type="PANTHER" id="PTHR11216">
    <property type="entry name" value="EH DOMAIN"/>
    <property type="match status" value="1"/>
</dbReference>
<dbReference type="PROSITE" id="PS50222">
    <property type="entry name" value="EF_HAND_2"/>
    <property type="match status" value="2"/>
</dbReference>
<evidence type="ECO:0000259" key="6">
    <source>
        <dbReference type="PROSITE" id="PS50222"/>
    </source>
</evidence>
<feature type="compositionally biased region" description="Polar residues" evidence="3">
    <location>
        <begin position="982"/>
        <end position="994"/>
    </location>
</feature>
<dbReference type="GO" id="GO:0005737">
    <property type="term" value="C:cytoplasm"/>
    <property type="evidence" value="ECO:0007669"/>
    <property type="project" value="TreeGrafter"/>
</dbReference>
<feature type="chain" id="PRO_5042053340" evidence="4">
    <location>
        <begin position="27"/>
        <end position="1129"/>
    </location>
</feature>
<evidence type="ECO:0000256" key="2">
    <source>
        <dbReference type="SAM" id="Coils"/>
    </source>
</evidence>
<dbReference type="GO" id="GO:0006897">
    <property type="term" value="P:endocytosis"/>
    <property type="evidence" value="ECO:0007669"/>
    <property type="project" value="TreeGrafter"/>
</dbReference>
<feature type="compositionally biased region" description="Polar residues" evidence="3">
    <location>
        <begin position="406"/>
        <end position="416"/>
    </location>
</feature>
<keyword evidence="4" id="KW-0732">Signal</keyword>
<feature type="coiled-coil region" evidence="2">
    <location>
        <begin position="725"/>
        <end position="780"/>
    </location>
</feature>
<dbReference type="Gene3D" id="1.10.238.10">
    <property type="entry name" value="EF-hand"/>
    <property type="match status" value="2"/>
</dbReference>
<feature type="region of interest" description="Disordered" evidence="3">
    <location>
        <begin position="1102"/>
        <end position="1129"/>
    </location>
</feature>
<keyword evidence="1" id="KW-0106">Calcium</keyword>
<dbReference type="PROSITE" id="PS00018">
    <property type="entry name" value="EF_HAND_1"/>
    <property type="match status" value="2"/>
</dbReference>
<feature type="compositionally biased region" description="Pro residues" evidence="3">
    <location>
        <begin position="176"/>
        <end position="186"/>
    </location>
</feature>
<feature type="compositionally biased region" description="Low complexity" evidence="3">
    <location>
        <begin position="484"/>
        <end position="494"/>
    </location>
</feature>
<dbReference type="SMART" id="SM00054">
    <property type="entry name" value="EFh"/>
    <property type="match status" value="4"/>
</dbReference>
<keyword evidence="2" id="KW-0175">Coiled coil</keyword>
<dbReference type="InterPro" id="IPR018247">
    <property type="entry name" value="EF_Hand_1_Ca_BS"/>
</dbReference>
<dbReference type="Pfam" id="PF12763">
    <property type="entry name" value="EH"/>
    <property type="match status" value="2"/>
</dbReference>
<gene>
    <name evidence="7" type="ORF">LUZ61_018888</name>
</gene>
<feature type="domain" description="EF-hand" evidence="6">
    <location>
        <begin position="546"/>
        <end position="581"/>
    </location>
</feature>
<feature type="compositionally biased region" description="Basic and acidic residues" evidence="3">
    <location>
        <begin position="941"/>
        <end position="952"/>
    </location>
</feature>
<evidence type="ECO:0000256" key="4">
    <source>
        <dbReference type="SAM" id="SignalP"/>
    </source>
</evidence>
<keyword evidence="8" id="KW-1185">Reference proteome</keyword>
<dbReference type="GO" id="GO:0005509">
    <property type="term" value="F:calcium ion binding"/>
    <property type="evidence" value="ECO:0007669"/>
    <property type="project" value="InterPro"/>
</dbReference>
<evidence type="ECO:0000313" key="8">
    <source>
        <dbReference type="Proteomes" id="UP001210211"/>
    </source>
</evidence>
<dbReference type="CDD" id="cd00052">
    <property type="entry name" value="EH"/>
    <property type="match status" value="2"/>
</dbReference>
<feature type="region of interest" description="Disordered" evidence="3">
    <location>
        <begin position="869"/>
        <end position="999"/>
    </location>
</feature>